<accession>A0A1S2LUC9</accession>
<dbReference type="InterPro" id="IPR005591">
    <property type="entry name" value="NapB"/>
</dbReference>
<dbReference type="OrthoDB" id="2876168at2"/>
<keyword evidence="2" id="KW-1133">Transmembrane helix</keyword>
<dbReference type="SUPFAM" id="SSF48695">
    <property type="entry name" value="Multiheme cytochromes"/>
    <property type="match status" value="1"/>
</dbReference>
<protein>
    <submittedName>
        <fullName evidence="3">Uncharacterized protein</fullName>
    </submittedName>
</protein>
<keyword evidence="2" id="KW-0812">Transmembrane</keyword>
<dbReference type="GO" id="GO:0009061">
    <property type="term" value="P:anaerobic respiration"/>
    <property type="evidence" value="ECO:0007669"/>
    <property type="project" value="InterPro"/>
</dbReference>
<name>A0A1S2LUC9_9BACI</name>
<feature type="region of interest" description="Disordered" evidence="1">
    <location>
        <begin position="32"/>
        <end position="56"/>
    </location>
</feature>
<evidence type="ECO:0000256" key="2">
    <source>
        <dbReference type="SAM" id="Phobius"/>
    </source>
</evidence>
<feature type="transmembrane region" description="Helical" evidence="2">
    <location>
        <begin position="7"/>
        <end position="27"/>
    </location>
</feature>
<dbReference type="EMBL" id="MLQQ01000001">
    <property type="protein sequence ID" value="OIJ15763.1"/>
    <property type="molecule type" value="Genomic_DNA"/>
</dbReference>
<keyword evidence="4" id="KW-1185">Reference proteome</keyword>
<dbReference type="Proteomes" id="UP000180098">
    <property type="component" value="Unassembled WGS sequence"/>
</dbReference>
<dbReference type="Gene3D" id="1.10.1130.10">
    <property type="entry name" value="Flavocytochrome C3, Chain A"/>
    <property type="match status" value="1"/>
</dbReference>
<proteinExistence type="predicted"/>
<comment type="caution">
    <text evidence="3">The sequence shown here is derived from an EMBL/GenBank/DDBJ whole genome shotgun (WGS) entry which is preliminary data.</text>
</comment>
<evidence type="ECO:0000256" key="1">
    <source>
        <dbReference type="SAM" id="MobiDB-lite"/>
    </source>
</evidence>
<dbReference type="InterPro" id="IPR036280">
    <property type="entry name" value="Multihaem_cyt_sf"/>
</dbReference>
<sequence>MKKQNYFLFAVSLAIVIFAIVVGVSLFNNSGSETAQSPQSTAGQQSTQQANVPQLNEERADAATMVLISAPTLQPADHAGRWDPKIKGDSCLMCHAQGAREIPIDHFVDEDRNKGIVGERFTCVTCHGLDTGDPKPAFNRDN</sequence>
<evidence type="ECO:0000313" key="3">
    <source>
        <dbReference type="EMBL" id="OIJ15763.1"/>
    </source>
</evidence>
<keyword evidence="2" id="KW-0472">Membrane</keyword>
<evidence type="ECO:0000313" key="4">
    <source>
        <dbReference type="Proteomes" id="UP000180098"/>
    </source>
</evidence>
<feature type="compositionally biased region" description="Low complexity" evidence="1">
    <location>
        <begin position="34"/>
        <end position="50"/>
    </location>
</feature>
<dbReference type="Pfam" id="PF03892">
    <property type="entry name" value="NapB"/>
    <property type="match status" value="1"/>
</dbReference>
<dbReference type="AlphaFoldDB" id="A0A1S2LUC9"/>
<reference evidence="3 4" key="1">
    <citation type="submission" date="2016-10" db="EMBL/GenBank/DDBJ databases">
        <title>Draft genome sequences of four alkaliphilic bacteria belonging to the Anaerobacillus genus.</title>
        <authorList>
            <person name="Bassil N.M."/>
            <person name="Lloyd J.R."/>
        </authorList>
    </citation>
    <scope>NUCLEOTIDE SEQUENCE [LARGE SCALE GENOMIC DNA]</scope>
    <source>
        <strain evidence="3 4">DSM 15340</strain>
    </source>
</reference>
<gene>
    <name evidence="3" type="ORF">BKP35_01875</name>
</gene>
<dbReference type="RefSeq" id="WP_071311688.1">
    <property type="nucleotide sequence ID" value="NZ_MLQQ01000001.1"/>
</dbReference>
<organism evidence="3 4">
    <name type="scientific">Anaerobacillus arseniciselenatis</name>
    <dbReference type="NCBI Taxonomy" id="85682"/>
    <lineage>
        <taxon>Bacteria</taxon>
        <taxon>Bacillati</taxon>
        <taxon>Bacillota</taxon>
        <taxon>Bacilli</taxon>
        <taxon>Bacillales</taxon>
        <taxon>Bacillaceae</taxon>
        <taxon>Anaerobacillus</taxon>
    </lineage>
</organism>